<organism evidence="1 2">
    <name type="scientific">Candidatus Nomurabacteria bacterium RIFCSPLOWO2_01_FULL_40_18</name>
    <dbReference type="NCBI Taxonomy" id="1801773"/>
    <lineage>
        <taxon>Bacteria</taxon>
        <taxon>Candidatus Nomuraibacteriota</taxon>
    </lineage>
</organism>
<accession>A0A1F6XKQ1</accession>
<dbReference type="Proteomes" id="UP000176629">
    <property type="component" value="Unassembled WGS sequence"/>
</dbReference>
<dbReference type="AlphaFoldDB" id="A0A1F6XKQ1"/>
<dbReference type="Gene3D" id="3.30.420.40">
    <property type="match status" value="1"/>
</dbReference>
<evidence type="ECO:0000313" key="1">
    <source>
        <dbReference type="EMBL" id="OGI94571.1"/>
    </source>
</evidence>
<dbReference type="EMBL" id="MFUX01000017">
    <property type="protein sequence ID" value="OGI94571.1"/>
    <property type="molecule type" value="Genomic_DNA"/>
</dbReference>
<gene>
    <name evidence="1" type="ORF">A3A03_03525</name>
</gene>
<name>A0A1F6XKQ1_9BACT</name>
<protein>
    <submittedName>
        <fullName evidence="1">Uncharacterized protein</fullName>
    </submittedName>
</protein>
<comment type="caution">
    <text evidence="1">The sequence shown here is derived from an EMBL/GenBank/DDBJ whole genome shotgun (WGS) entry which is preliminary data.</text>
</comment>
<proteinExistence type="predicted"/>
<evidence type="ECO:0000313" key="2">
    <source>
        <dbReference type="Proteomes" id="UP000176629"/>
    </source>
</evidence>
<dbReference type="STRING" id="1801773.A3A03_03525"/>
<sequence length="389" mass="43876">MGIFEGSKEKLVLVFHIGSSSVGGALFWTEKSKVPKIIFSASEPIELEKDIETDRLLSSTIKSLEAVASRIHKAGLGAPKEIFCVLSSLWYISQTRIIKLEKNAPFLFTVKLADSLIQKEKELFEEEHSTKYAQSGTGARLIELKNIKTMLNGYETPHPLDQKGVDLEMTIFISMSGEQVLKIIEDTIGKHFHSKEIKFCSFAFSSFAVVRDMYAHNKDFLLIDIGGEVTDIAMVKKNILRESISFPLGANFIIREMEADLGCSINEAKSYISLLKDGHAEDSVAKKIGSTLDKLKIKWLAKFQESLANISNDISIPETIYLTVDKEIADFFWETIKNEQFNQYTLTQAKFQITCLDEEIFHGLAEFGENVVRDIPLTIDSIYINRFLC</sequence>
<reference evidence="1 2" key="1">
    <citation type="journal article" date="2016" name="Nat. Commun.">
        <title>Thousands of microbial genomes shed light on interconnected biogeochemical processes in an aquifer system.</title>
        <authorList>
            <person name="Anantharaman K."/>
            <person name="Brown C.T."/>
            <person name="Hug L.A."/>
            <person name="Sharon I."/>
            <person name="Castelle C.J."/>
            <person name="Probst A.J."/>
            <person name="Thomas B.C."/>
            <person name="Singh A."/>
            <person name="Wilkins M.J."/>
            <person name="Karaoz U."/>
            <person name="Brodie E.L."/>
            <person name="Williams K.H."/>
            <person name="Hubbard S.S."/>
            <person name="Banfield J.F."/>
        </authorList>
    </citation>
    <scope>NUCLEOTIDE SEQUENCE [LARGE SCALE GENOMIC DNA]</scope>
</reference>